<dbReference type="OrthoDB" id="5289041at2"/>
<evidence type="ECO:0000256" key="4">
    <source>
        <dbReference type="ARBA" id="ARBA00022737"/>
    </source>
</evidence>
<keyword evidence="5" id="KW-0249">Electron transport</keyword>
<evidence type="ECO:0000313" key="10">
    <source>
        <dbReference type="Proteomes" id="UP000308828"/>
    </source>
</evidence>
<dbReference type="Pfam" id="PF11870">
    <property type="entry name" value="LutB_C"/>
    <property type="match status" value="1"/>
</dbReference>
<dbReference type="SUPFAM" id="SSF100950">
    <property type="entry name" value="NagB/RpiA/CoA transferase-like"/>
    <property type="match status" value="1"/>
</dbReference>
<dbReference type="EMBL" id="STGV01000003">
    <property type="protein sequence ID" value="THV23310.1"/>
    <property type="molecule type" value="Genomic_DNA"/>
</dbReference>
<dbReference type="InterPro" id="IPR003741">
    <property type="entry name" value="LUD_dom"/>
</dbReference>
<dbReference type="Pfam" id="PF02589">
    <property type="entry name" value="LUD_dom"/>
    <property type="match status" value="1"/>
</dbReference>
<evidence type="ECO:0000256" key="7">
    <source>
        <dbReference type="ARBA" id="ARBA00023014"/>
    </source>
</evidence>
<organism evidence="9 10">
    <name type="scientific">Peteryoungia ipomoeae</name>
    <dbReference type="NCBI Taxonomy" id="1210932"/>
    <lineage>
        <taxon>Bacteria</taxon>
        <taxon>Pseudomonadati</taxon>
        <taxon>Pseudomonadota</taxon>
        <taxon>Alphaproteobacteria</taxon>
        <taxon>Hyphomicrobiales</taxon>
        <taxon>Rhizobiaceae</taxon>
        <taxon>Peteryoungia</taxon>
    </lineage>
</organism>
<evidence type="ECO:0000256" key="1">
    <source>
        <dbReference type="ARBA" id="ARBA00022448"/>
    </source>
</evidence>
<dbReference type="Gene3D" id="1.10.1060.10">
    <property type="entry name" value="Alpha-helical ferredoxin"/>
    <property type="match status" value="1"/>
</dbReference>
<dbReference type="NCBIfam" id="TIGR00273">
    <property type="entry name" value="LutB/LldF family L-lactate oxidation iron-sulfur protein"/>
    <property type="match status" value="1"/>
</dbReference>
<dbReference type="Proteomes" id="UP000308828">
    <property type="component" value="Unassembled WGS sequence"/>
</dbReference>
<keyword evidence="6" id="KW-0408">Iron</keyword>
<dbReference type="Gene3D" id="3.40.50.10420">
    <property type="entry name" value="NagB/RpiA/CoA transferase-like"/>
    <property type="match status" value="1"/>
</dbReference>
<dbReference type="InterPro" id="IPR037171">
    <property type="entry name" value="NagB/RpiA_transferase-like"/>
</dbReference>
<protein>
    <submittedName>
        <fullName evidence="9">Iron-sulfur cluster-binding protein</fullName>
    </submittedName>
</protein>
<dbReference type="InterPro" id="IPR024185">
    <property type="entry name" value="FTHF_cligase-like_sf"/>
</dbReference>
<dbReference type="AlphaFoldDB" id="A0A4S8NZW4"/>
<dbReference type="PANTHER" id="PTHR47153:SF2">
    <property type="entry name" value="LACTATE UTILIZATION PROTEIN B"/>
    <property type="match status" value="1"/>
</dbReference>
<evidence type="ECO:0000313" key="9">
    <source>
        <dbReference type="EMBL" id="THV23310.1"/>
    </source>
</evidence>
<dbReference type="SUPFAM" id="SSF46548">
    <property type="entry name" value="alpha-helical ferredoxin"/>
    <property type="match status" value="1"/>
</dbReference>
<gene>
    <name evidence="9" type="ORF">FAA97_11955</name>
</gene>
<accession>A0A4S8NZW4</accession>
<dbReference type="PANTHER" id="PTHR47153">
    <property type="entry name" value="LACTATE UTILIZATION PROTEIN B"/>
    <property type="match status" value="1"/>
</dbReference>
<evidence type="ECO:0000256" key="6">
    <source>
        <dbReference type="ARBA" id="ARBA00023004"/>
    </source>
</evidence>
<keyword evidence="1" id="KW-0813">Transport</keyword>
<feature type="domain" description="4Fe-4S ferredoxin-type" evidence="8">
    <location>
        <begin position="305"/>
        <end position="335"/>
    </location>
</feature>
<keyword evidence="10" id="KW-1185">Reference proteome</keyword>
<dbReference type="Pfam" id="PF13183">
    <property type="entry name" value="Fer4_8"/>
    <property type="match status" value="1"/>
</dbReference>
<dbReference type="PROSITE" id="PS00198">
    <property type="entry name" value="4FE4S_FER_1"/>
    <property type="match status" value="1"/>
</dbReference>
<evidence type="ECO:0000256" key="2">
    <source>
        <dbReference type="ARBA" id="ARBA00022485"/>
    </source>
</evidence>
<name>A0A4S8NZW4_9HYPH</name>
<dbReference type="InterPro" id="IPR004452">
    <property type="entry name" value="LutB/LldF"/>
</dbReference>
<dbReference type="InterPro" id="IPR009051">
    <property type="entry name" value="Helical_ferredxn"/>
</dbReference>
<keyword evidence="7" id="KW-0411">Iron-sulfur</keyword>
<sequence>MQFTAPQFKDNAARALADSQLQKALTNVERGFINKRAAAAAALPEFEALRDRGRDIKDHTLAHLDLYLEAYETKVTEAGGHVHWAESAEDARAIVLDICGRVGAKTVTKGKSMITEEINLNDFLADHDIEPVETDLGEYIIQLRGEHPSHIIAPAVHLNKEQVEADFRRVHTHLAADRDLTAAETLLSEARHVLRKRYFDADIGITGANFLIAETGTSVIVTNEGNGDLTQSLPRVHIVMASIEKLVPTLEDCSQILRLLARSATGQDISTYTTFSTGPRRADDPDGPEEYHVILLDNGRTAMLGSDFQDMLRCIRCGACMNHCPIYHAVGGHAYGSVYPGPMGAVLTPSLFGVDQSGHLPNASTFCGRCESVCPMRIPLPKMMRHWREREFERHLNPATTRYGLGLWAFVARRPKLYRLATGLGARLLNVIGGARGRISALPLAGGWTKYRDLPAPESRTFAQQWAARQKTGH</sequence>
<keyword evidence="4" id="KW-0677">Repeat</keyword>
<dbReference type="RefSeq" id="WP_136598750.1">
    <property type="nucleotide sequence ID" value="NZ_STGV01000003.1"/>
</dbReference>
<dbReference type="GO" id="GO:0006089">
    <property type="term" value="P:lactate metabolic process"/>
    <property type="evidence" value="ECO:0007669"/>
    <property type="project" value="InterPro"/>
</dbReference>
<keyword evidence="2" id="KW-0004">4Fe-4S</keyword>
<reference evidence="9 10" key="1">
    <citation type="submission" date="2019-04" db="EMBL/GenBank/DDBJ databases">
        <title>Genome sequence of strain shin9-1.</title>
        <authorList>
            <person name="Gao J."/>
            <person name="Sun J."/>
        </authorList>
    </citation>
    <scope>NUCLEOTIDE SEQUENCE [LARGE SCALE GENOMIC DNA]</scope>
    <source>
        <strain evidence="10">shin9-1</strain>
    </source>
</reference>
<proteinExistence type="predicted"/>
<evidence type="ECO:0000256" key="3">
    <source>
        <dbReference type="ARBA" id="ARBA00022723"/>
    </source>
</evidence>
<dbReference type="GO" id="GO:0051539">
    <property type="term" value="F:4 iron, 4 sulfur cluster binding"/>
    <property type="evidence" value="ECO:0007669"/>
    <property type="project" value="UniProtKB-KW"/>
</dbReference>
<keyword evidence="3" id="KW-0479">Metal-binding</keyword>
<dbReference type="PROSITE" id="PS51379">
    <property type="entry name" value="4FE4S_FER_2"/>
    <property type="match status" value="1"/>
</dbReference>
<evidence type="ECO:0000256" key="5">
    <source>
        <dbReference type="ARBA" id="ARBA00022982"/>
    </source>
</evidence>
<dbReference type="GO" id="GO:0046872">
    <property type="term" value="F:metal ion binding"/>
    <property type="evidence" value="ECO:0007669"/>
    <property type="project" value="UniProtKB-KW"/>
</dbReference>
<dbReference type="InterPro" id="IPR017896">
    <property type="entry name" value="4Fe4S_Fe-S-bd"/>
</dbReference>
<dbReference type="InterPro" id="IPR024569">
    <property type="entry name" value="LutB_C"/>
</dbReference>
<comment type="caution">
    <text evidence="9">The sequence shown here is derived from an EMBL/GenBank/DDBJ whole genome shotgun (WGS) entry which is preliminary data.</text>
</comment>
<evidence type="ECO:0000259" key="8">
    <source>
        <dbReference type="PROSITE" id="PS51379"/>
    </source>
</evidence>
<dbReference type="InterPro" id="IPR017900">
    <property type="entry name" value="4Fe4S_Fe_S_CS"/>
</dbReference>